<sequence length="198" mass="23043">MNIVDNDSYFARSFDKGSVSEENFKGIEFEECHFTDCDFSDACFQDCRFINCTFKSCNLSLTKFPRTRFMDISFSECKLIGIDWTNAEWPVYHNDFGIKYYRCILNDASYYGLTLQELVFEECTVRDADFREGDFSKSSFIACELNRSLFMHTNLENVDFSDSSDFTINVLQNRVTGAKFSRYEALNLLESLDIDLVD</sequence>
<dbReference type="RefSeq" id="WP_009601596.1">
    <property type="nucleotide sequence ID" value="NZ_AEIU01000075.1"/>
</dbReference>
<comment type="caution">
    <text evidence="1">The sequence shown here is derived from an EMBL/GenBank/DDBJ whole genome shotgun (WGS) entry which is preliminary data.</text>
</comment>
<dbReference type="eggNOG" id="COG1357">
    <property type="taxonomic scope" value="Bacteria"/>
</dbReference>
<dbReference type="STRING" id="796620.VIBC2010_11669"/>
<keyword evidence="2" id="KW-1185">Reference proteome</keyword>
<dbReference type="Proteomes" id="UP000002943">
    <property type="component" value="Unassembled WGS sequence"/>
</dbReference>
<dbReference type="InterPro" id="IPR052949">
    <property type="entry name" value="PA_immunity-related"/>
</dbReference>
<name>E3BKM7_9VIBR</name>
<dbReference type="SUPFAM" id="SSF141571">
    <property type="entry name" value="Pentapeptide repeat-like"/>
    <property type="match status" value="1"/>
</dbReference>
<dbReference type="PANTHER" id="PTHR42999:SF1">
    <property type="entry name" value="PENTAPEPTIDE REPEAT-CONTAINING PROTEIN"/>
    <property type="match status" value="1"/>
</dbReference>
<organism evidence="1 2">
    <name type="scientific">Vibrio caribbeanicus ATCC BAA-2122</name>
    <dbReference type="NCBI Taxonomy" id="796620"/>
    <lineage>
        <taxon>Bacteria</taxon>
        <taxon>Pseudomonadati</taxon>
        <taxon>Pseudomonadota</taxon>
        <taxon>Gammaproteobacteria</taxon>
        <taxon>Vibrionales</taxon>
        <taxon>Vibrionaceae</taxon>
        <taxon>Vibrio</taxon>
    </lineage>
</organism>
<proteinExistence type="predicted"/>
<dbReference type="AlphaFoldDB" id="E3BKM7"/>
<dbReference type="Gene3D" id="2.160.20.80">
    <property type="entry name" value="E3 ubiquitin-protein ligase SopA"/>
    <property type="match status" value="1"/>
</dbReference>
<dbReference type="InterPro" id="IPR001646">
    <property type="entry name" value="5peptide_repeat"/>
</dbReference>
<evidence type="ECO:0000313" key="2">
    <source>
        <dbReference type="Proteomes" id="UP000002943"/>
    </source>
</evidence>
<dbReference type="EMBL" id="AEIU01000075">
    <property type="protein sequence ID" value="EFP96221.1"/>
    <property type="molecule type" value="Genomic_DNA"/>
</dbReference>
<accession>E3BKM7</accession>
<reference evidence="1 2" key="1">
    <citation type="journal article" date="2012" name="Int. J. Syst. Evol. Microbiol.">
        <title>Vibrio caribbeanicus sp. nov., isolated from the marine sponge Scleritoderma cyanea.</title>
        <authorList>
            <person name="Hoffmann M."/>
            <person name="Monday S.R."/>
            <person name="Allard M.W."/>
            <person name="Strain E.A."/>
            <person name="Whittaker P."/>
            <person name="Naum M."/>
            <person name="McCarthy P.J."/>
            <person name="Lopez J.V."/>
            <person name="Fischer M."/>
            <person name="Brown E.W."/>
        </authorList>
    </citation>
    <scope>NUCLEOTIDE SEQUENCE [LARGE SCALE GENOMIC DNA]</scope>
    <source>
        <strain evidence="1 2">ATCC BAA-2122</strain>
    </source>
</reference>
<protein>
    <submittedName>
        <fullName evidence="1">Pentapeptide repeat-containing protein</fullName>
    </submittedName>
</protein>
<gene>
    <name evidence="1" type="ORF">VIBC2010_11669</name>
</gene>
<dbReference type="OrthoDB" id="5290767at2"/>
<dbReference type="Pfam" id="PF13599">
    <property type="entry name" value="Pentapeptide_4"/>
    <property type="match status" value="2"/>
</dbReference>
<dbReference type="PANTHER" id="PTHR42999">
    <property type="entry name" value="ANTIBIOTIC RESISTANCE PROTEIN MCBG"/>
    <property type="match status" value="1"/>
</dbReference>
<evidence type="ECO:0000313" key="1">
    <source>
        <dbReference type="EMBL" id="EFP96221.1"/>
    </source>
</evidence>